<gene>
    <name evidence="1" type="ORF">METZ01_LOCUS60355</name>
</gene>
<dbReference type="AlphaFoldDB" id="A0A381SW21"/>
<feature type="non-terminal residue" evidence="1">
    <location>
        <position position="1"/>
    </location>
</feature>
<dbReference type="Gene3D" id="2.60.40.4070">
    <property type="match status" value="1"/>
</dbReference>
<proteinExistence type="predicted"/>
<evidence type="ECO:0000313" key="1">
    <source>
        <dbReference type="EMBL" id="SVA07501.1"/>
    </source>
</evidence>
<name>A0A381SW21_9ZZZZ</name>
<protein>
    <submittedName>
        <fullName evidence="1">Uncharacterized protein</fullName>
    </submittedName>
</protein>
<dbReference type="SUPFAM" id="SSF63829">
    <property type="entry name" value="Calcium-dependent phosphotriesterase"/>
    <property type="match status" value="1"/>
</dbReference>
<dbReference type="EMBL" id="UINC01003575">
    <property type="protein sequence ID" value="SVA07501.1"/>
    <property type="molecule type" value="Genomic_DNA"/>
</dbReference>
<sequence>VLILSIGYSQVRIDDWKALTSPLNVRDLTNLDNELFAATEGGIFHIKDQVYETYTTVDGLLGVDLAAIDHDHNSNIWIGGNVPFGFVQVYDPKENKSIISFDFDLTGILDIQVLDSLAFVLFQDGQDFGIMKFLYNDGWEYRDSFRNFPELAGSINCFLANDSTLFIGTSYGIYLGNLSENLKDPNRWQAIDDAMDFEVTSATFNDSFIAFSSKTSLYELSILSGNWEAITFSYSFSNISEIIVSENVYWIIDQKKLYRKSNAGDALLENRYWLSGMTRVNNQMIVGARNGLLFIENLDNGNETVTRFLPNAPVTSGFSAITVLDDGRLVGGSAQGISIYNDEGWRNILEIKTINTDTIHSNYDYSHFIADTIPHDFGGFIADLEQGPDGLLYCAIRGSYVASTAPNRTSGGVIILDVDDPSNITVIDTTYLSFHTTQSNSAPYMVVLDIEFDLDNNMWVANPYCINGNMPIHVRSLIGDWKHYGSYETSLRISQSPGSLAIDSWNRVWYSAFQAEEANLGFYPNGGIFMLAYEGNPINPSGFSWKKIQDNGTVWSLGMGTNDRIYYLTASGLNYFDITNSTNPVLRENAFSYFPNISFGNGAEIKIDPHGNVWAHSPSQGIHILLENTTYWPDINGLRADNSPLLSDEITDIAFDEKRSLAYIATSKGVNILRIPFGEKKKDYSDMKVFPSPFYIPAVNPMKVDGLPLESSMMVMTLDGKVVRHVPSRGISIDGDQLSWDGRDNAGDLVSSGIYLLAIYGMDGSQSVEKVTVIKE</sequence>
<organism evidence="1">
    <name type="scientific">marine metagenome</name>
    <dbReference type="NCBI Taxonomy" id="408172"/>
    <lineage>
        <taxon>unclassified sequences</taxon>
        <taxon>metagenomes</taxon>
        <taxon>ecological metagenomes</taxon>
    </lineage>
</organism>
<reference evidence="1" key="1">
    <citation type="submission" date="2018-05" db="EMBL/GenBank/DDBJ databases">
        <authorList>
            <person name="Lanie J.A."/>
            <person name="Ng W.-L."/>
            <person name="Kazmierczak K.M."/>
            <person name="Andrzejewski T.M."/>
            <person name="Davidsen T.M."/>
            <person name="Wayne K.J."/>
            <person name="Tettelin H."/>
            <person name="Glass J.I."/>
            <person name="Rusch D."/>
            <person name="Podicherti R."/>
            <person name="Tsui H.-C.T."/>
            <person name="Winkler M.E."/>
        </authorList>
    </citation>
    <scope>NUCLEOTIDE SEQUENCE</scope>
</reference>
<accession>A0A381SW21</accession>